<reference evidence="2" key="1">
    <citation type="submission" date="2022-11" db="UniProtKB">
        <authorList>
            <consortium name="WormBaseParasite"/>
        </authorList>
    </citation>
    <scope>IDENTIFICATION</scope>
</reference>
<accession>A0A915MFZ8</accession>
<dbReference type="AlphaFoldDB" id="A0A915MFZ8"/>
<proteinExistence type="predicted"/>
<protein>
    <submittedName>
        <fullName evidence="2">Uncharacterized protein</fullName>
    </submittedName>
</protein>
<evidence type="ECO:0000313" key="1">
    <source>
        <dbReference type="Proteomes" id="UP000887561"/>
    </source>
</evidence>
<organism evidence="1 2">
    <name type="scientific">Meloidogyne javanica</name>
    <name type="common">Root-knot nematode worm</name>
    <dbReference type="NCBI Taxonomy" id="6303"/>
    <lineage>
        <taxon>Eukaryota</taxon>
        <taxon>Metazoa</taxon>
        <taxon>Ecdysozoa</taxon>
        <taxon>Nematoda</taxon>
        <taxon>Chromadorea</taxon>
        <taxon>Rhabditida</taxon>
        <taxon>Tylenchina</taxon>
        <taxon>Tylenchomorpha</taxon>
        <taxon>Tylenchoidea</taxon>
        <taxon>Meloidogynidae</taxon>
        <taxon>Meloidogyninae</taxon>
        <taxon>Meloidogyne</taxon>
        <taxon>Meloidogyne incognita group</taxon>
    </lineage>
</organism>
<dbReference type="WBParaSite" id="scaffold35689_cov375.g22595">
    <property type="protein sequence ID" value="scaffold35689_cov375.g22595"/>
    <property type="gene ID" value="scaffold35689_cov375.g22595"/>
</dbReference>
<name>A0A915MFZ8_MELJA</name>
<keyword evidence="1" id="KW-1185">Reference proteome</keyword>
<sequence>MAYSPEYPKREENLAEYLIRIMGPVNWDNLEIRRMAEGLIFLVWDKLMLREQPMTVDRPVLSRPAFIELVEPYISVEKHFKLKGQPLKHPSLPCLVVEG</sequence>
<dbReference type="Proteomes" id="UP000887561">
    <property type="component" value="Unplaced"/>
</dbReference>
<evidence type="ECO:0000313" key="2">
    <source>
        <dbReference type="WBParaSite" id="scaffold35689_cov375.g22595"/>
    </source>
</evidence>